<evidence type="ECO:0000256" key="1">
    <source>
        <dbReference type="SAM" id="Phobius"/>
    </source>
</evidence>
<dbReference type="AlphaFoldDB" id="A0A1R3VG25"/>
<reference evidence="3" key="1">
    <citation type="submission" date="2017-01" db="EMBL/GenBank/DDBJ databases">
        <authorList>
            <person name="Brunel B."/>
        </authorList>
    </citation>
    <scope>NUCLEOTIDE SEQUENCE [LARGE SCALE GENOMIC DNA]</scope>
</reference>
<keyword evidence="1" id="KW-1133">Transmembrane helix</keyword>
<evidence type="ECO:0000313" key="2">
    <source>
        <dbReference type="EMBL" id="SIT58788.1"/>
    </source>
</evidence>
<feature type="transmembrane region" description="Helical" evidence="1">
    <location>
        <begin position="15"/>
        <end position="38"/>
    </location>
</feature>
<keyword evidence="1" id="KW-0812">Transmembrane</keyword>
<dbReference type="RefSeq" id="WP_077381850.1">
    <property type="nucleotide sequence ID" value="NZ_FTPD01000056.1"/>
</dbReference>
<sequence>MNGTSPTGWKKPELWSFRLSVASLVISTLMTAGLFYYGQQFAQLSADRSRLEKVQDKKIELWDRIGPQLNRILSYITYVGRWNQISAAQVVDAKRASDEIFYVYKPFFSDKFQKDYNRFMDSAFQTFNGMGEDAKIRTSPTSRKDDVKAFADSYDLQVTFDAYNALLAGAVDEFGLSFAAPKFKSFAPEGVPDKVTVTQSK</sequence>
<organism evidence="2 3">
    <name type="scientific">Mesorhizobium prunaredense</name>
    <dbReference type="NCBI Taxonomy" id="1631249"/>
    <lineage>
        <taxon>Bacteria</taxon>
        <taxon>Pseudomonadati</taxon>
        <taxon>Pseudomonadota</taxon>
        <taxon>Alphaproteobacteria</taxon>
        <taxon>Hyphomicrobiales</taxon>
        <taxon>Phyllobacteriaceae</taxon>
        <taxon>Mesorhizobium</taxon>
    </lineage>
</organism>
<accession>A0A1R3VG25</accession>
<name>A0A1R3VG25_9HYPH</name>
<dbReference type="STRING" id="1631249.BQ8794_60097"/>
<keyword evidence="1" id="KW-0472">Membrane</keyword>
<keyword evidence="3" id="KW-1185">Reference proteome</keyword>
<gene>
    <name evidence="2" type="ORF">BQ8794_60097</name>
</gene>
<dbReference type="EMBL" id="FTPD01000056">
    <property type="protein sequence ID" value="SIT58788.1"/>
    <property type="molecule type" value="Genomic_DNA"/>
</dbReference>
<evidence type="ECO:0000313" key="3">
    <source>
        <dbReference type="Proteomes" id="UP000188388"/>
    </source>
</evidence>
<proteinExistence type="predicted"/>
<evidence type="ECO:0008006" key="4">
    <source>
        <dbReference type="Google" id="ProtNLM"/>
    </source>
</evidence>
<dbReference type="Proteomes" id="UP000188388">
    <property type="component" value="Unassembled WGS sequence"/>
</dbReference>
<protein>
    <recommendedName>
        <fullName evidence="4">Methyl-accepting chemotaxis protein</fullName>
    </recommendedName>
</protein>